<dbReference type="Pfam" id="PF00781">
    <property type="entry name" value="DAGK_cat"/>
    <property type="match status" value="1"/>
</dbReference>
<evidence type="ECO:0000313" key="3">
    <source>
        <dbReference type="Proteomes" id="UP000233414"/>
    </source>
</evidence>
<dbReference type="InterPro" id="IPR017438">
    <property type="entry name" value="ATP-NAD_kinase_N"/>
</dbReference>
<reference evidence="2 3" key="1">
    <citation type="journal article" date="2017" name="ISME J.">
        <title>Potential for microbial H2 and metal transformations associated with novel bacteria and archaea in deep terrestrial subsurface sediments.</title>
        <authorList>
            <person name="Hernsdorf A.W."/>
            <person name="Amano Y."/>
            <person name="Miyakawa K."/>
            <person name="Ise K."/>
            <person name="Suzuki Y."/>
            <person name="Anantharaman K."/>
            <person name="Probst A."/>
            <person name="Burstein D."/>
            <person name="Thomas B.C."/>
            <person name="Banfield J.F."/>
        </authorList>
    </citation>
    <scope>NUCLEOTIDE SEQUENCE [LARGE SCALE GENOMIC DNA]</scope>
    <source>
        <strain evidence="2">HGW-Kuenenbacteria-1</strain>
    </source>
</reference>
<dbReference type="InterPro" id="IPR016064">
    <property type="entry name" value="NAD/diacylglycerol_kinase_sf"/>
</dbReference>
<name>A0A2N1UNN4_9BACT</name>
<dbReference type="AlphaFoldDB" id="A0A2N1UNN4"/>
<dbReference type="PROSITE" id="PS50146">
    <property type="entry name" value="DAGK"/>
    <property type="match status" value="1"/>
</dbReference>
<protein>
    <recommendedName>
        <fullName evidence="1">DAGKc domain-containing protein</fullName>
    </recommendedName>
</protein>
<evidence type="ECO:0000259" key="1">
    <source>
        <dbReference type="PROSITE" id="PS50146"/>
    </source>
</evidence>
<proteinExistence type="predicted"/>
<gene>
    <name evidence="2" type="ORF">CVV26_01590</name>
</gene>
<dbReference type="GO" id="GO:0016301">
    <property type="term" value="F:kinase activity"/>
    <property type="evidence" value="ECO:0007669"/>
    <property type="project" value="InterPro"/>
</dbReference>
<evidence type="ECO:0000313" key="2">
    <source>
        <dbReference type="EMBL" id="PKL72441.1"/>
    </source>
</evidence>
<dbReference type="InterPro" id="IPR001206">
    <property type="entry name" value="Diacylglycerol_kinase_cat_dom"/>
</dbReference>
<comment type="caution">
    <text evidence="2">The sequence shown here is derived from an EMBL/GenBank/DDBJ whole genome shotgun (WGS) entry which is preliminary data.</text>
</comment>
<dbReference type="Gene3D" id="3.40.50.10330">
    <property type="entry name" value="Probable inorganic polyphosphate/atp-NAD kinase, domain 1"/>
    <property type="match status" value="1"/>
</dbReference>
<accession>A0A2N1UNN4</accession>
<feature type="domain" description="DAGKc" evidence="1">
    <location>
        <begin position="47"/>
        <end position="125"/>
    </location>
</feature>
<organism evidence="2 3">
    <name type="scientific">Candidatus Kuenenbacteria bacterium HGW-Kuenenbacteria-1</name>
    <dbReference type="NCBI Taxonomy" id="2013812"/>
    <lineage>
        <taxon>Bacteria</taxon>
        <taxon>Candidatus Kueneniibacteriota</taxon>
    </lineage>
</organism>
<dbReference type="SUPFAM" id="SSF111331">
    <property type="entry name" value="NAD kinase/diacylglycerol kinase-like"/>
    <property type="match status" value="1"/>
</dbReference>
<sequence>MYYYIYDSYLNHPQYNKVLTKIENKLIDLGLKGKIIKLSAFKKLKGVINEIIKQGAETIVICGDDQIINQTINCLENFDICFGFIPITSSSKIARVLGIPPFETACNVLANRIIKKIDLGKINEYYFLSQLEIFNVNNVECDDQYHLYFKTNQPFYIYNLSFLNFQKKINPQDGFLEIAISCTKIFKFIPKFVLKLFKKENKIDSFVLVKKIKINSNKEIFLQIDYNPKIILSPAFIKIIPNKFKIIVGKERSF</sequence>
<dbReference type="EMBL" id="PGYQ01000005">
    <property type="protein sequence ID" value="PKL72441.1"/>
    <property type="molecule type" value="Genomic_DNA"/>
</dbReference>
<dbReference type="Proteomes" id="UP000233414">
    <property type="component" value="Unassembled WGS sequence"/>
</dbReference>